<accession>A0A7R9EVH7</accession>
<sequence>MGGGVVTAHSQEFLMFLHSANFLSIPGKKALLLKSLLKPNEDTISGKRKNHETDIEKSILESRRMSVVDAYRQMKAQRHQH</sequence>
<gene>
    <name evidence="1" type="ORF">TBIB3V08_LOCUS4277</name>
</gene>
<proteinExistence type="predicted"/>
<name>A0A7R9EVH7_9NEOP</name>
<organism evidence="1">
    <name type="scientific">Timema bartmani</name>
    <dbReference type="NCBI Taxonomy" id="61472"/>
    <lineage>
        <taxon>Eukaryota</taxon>
        <taxon>Metazoa</taxon>
        <taxon>Ecdysozoa</taxon>
        <taxon>Arthropoda</taxon>
        <taxon>Hexapoda</taxon>
        <taxon>Insecta</taxon>
        <taxon>Pterygota</taxon>
        <taxon>Neoptera</taxon>
        <taxon>Polyneoptera</taxon>
        <taxon>Phasmatodea</taxon>
        <taxon>Timematodea</taxon>
        <taxon>Timematoidea</taxon>
        <taxon>Timematidae</taxon>
        <taxon>Timema</taxon>
    </lineage>
</organism>
<dbReference type="AlphaFoldDB" id="A0A7R9EVH7"/>
<evidence type="ECO:0000313" key="1">
    <source>
        <dbReference type="EMBL" id="CAD7441826.1"/>
    </source>
</evidence>
<protein>
    <submittedName>
        <fullName evidence="1">Uncharacterized protein</fullName>
    </submittedName>
</protein>
<dbReference type="EMBL" id="OD565458">
    <property type="protein sequence ID" value="CAD7441826.1"/>
    <property type="molecule type" value="Genomic_DNA"/>
</dbReference>
<reference evidence="1" key="1">
    <citation type="submission" date="2020-11" db="EMBL/GenBank/DDBJ databases">
        <authorList>
            <person name="Tran Van P."/>
        </authorList>
    </citation>
    <scope>NUCLEOTIDE SEQUENCE</scope>
</reference>